<dbReference type="EMBL" id="PKJN01000001">
    <property type="protein sequence ID" value="PKZ59836.1"/>
    <property type="molecule type" value="Genomic_DNA"/>
</dbReference>
<feature type="domain" description="DUF6591" evidence="3">
    <location>
        <begin position="192"/>
        <end position="415"/>
    </location>
</feature>
<dbReference type="Pfam" id="PF20234">
    <property type="entry name" value="DUF6591"/>
    <property type="match status" value="2"/>
</dbReference>
<evidence type="ECO:0000313" key="4">
    <source>
        <dbReference type="EMBL" id="PKZ59836.1"/>
    </source>
</evidence>
<organism evidence="4 5">
    <name type="scientific">Gardnerella vaginalis</name>
    <dbReference type="NCBI Taxonomy" id="2702"/>
    <lineage>
        <taxon>Bacteria</taxon>
        <taxon>Bacillati</taxon>
        <taxon>Actinomycetota</taxon>
        <taxon>Actinomycetes</taxon>
        <taxon>Bifidobacteriales</taxon>
        <taxon>Bifidobacteriaceae</taxon>
        <taxon>Gardnerella</taxon>
    </lineage>
</organism>
<keyword evidence="2" id="KW-0472">Membrane</keyword>
<dbReference type="InterPro" id="IPR046526">
    <property type="entry name" value="DUF6591"/>
</dbReference>
<dbReference type="Proteomes" id="UP000234905">
    <property type="component" value="Unassembled WGS sequence"/>
</dbReference>
<keyword evidence="2" id="KW-1133">Transmembrane helix</keyword>
<evidence type="ECO:0000256" key="1">
    <source>
        <dbReference type="SAM" id="MobiDB-lite"/>
    </source>
</evidence>
<accession>A0AAP8ITH3</accession>
<feature type="compositionally biased region" description="Basic and acidic residues" evidence="1">
    <location>
        <begin position="292"/>
        <end position="307"/>
    </location>
</feature>
<dbReference type="AlphaFoldDB" id="A0AAP8ITH3"/>
<comment type="caution">
    <text evidence="4">The sequence shown here is derived from an EMBL/GenBank/DDBJ whole genome shotgun (WGS) entry which is preliminary data.</text>
</comment>
<feature type="domain" description="DUF6591" evidence="3">
    <location>
        <begin position="98"/>
        <end position="190"/>
    </location>
</feature>
<sequence>MKCTSCGMESWNDFCPYCGSKLKVEQSTAASTFEQNIPVPPPQQNLTVPAATGYGSMHAKKKKPIYKRFWFYLVSIIIIVVTICGFLNIKKLDNGVVINWNEMVLGSELPNPPSNMGKIIENSSEEMNVDINNISAKQFNDYIKACKDKGFTVDSKTDSTEYSSYNSEGYKLKLLRYESNNQLSIALNAPMEMSPITWPSSKAANQLPVPKSIFGKFSYENEDSFVVYIGNTSMEDYEKYVKACSDKGFTVNYSKGDDWYYAYNNSGWHLSLKYEGNNIMSIGISAPANNPKDSDDSNKSDAKKDAAKAAPKQATPKAEPKPKTNTKLVNGLRSDFKAAMDSYETVMDEYVAFMKKYKKNPTDKTILNEYSAYLDKYNDAVKKFNNWHSKDLNSDELNYYVDVQARVSKKLIAVSK</sequence>
<feature type="compositionally biased region" description="Low complexity" evidence="1">
    <location>
        <begin position="308"/>
        <end position="327"/>
    </location>
</feature>
<feature type="region of interest" description="Disordered" evidence="1">
    <location>
        <begin position="287"/>
        <end position="327"/>
    </location>
</feature>
<evidence type="ECO:0000259" key="3">
    <source>
        <dbReference type="Pfam" id="PF20234"/>
    </source>
</evidence>
<name>A0AAP8ITH3_GARVA</name>
<protein>
    <recommendedName>
        <fullName evidence="3">DUF6591 domain-containing protein</fullName>
    </recommendedName>
</protein>
<evidence type="ECO:0000256" key="2">
    <source>
        <dbReference type="SAM" id="Phobius"/>
    </source>
</evidence>
<proteinExistence type="predicted"/>
<gene>
    <name evidence="4" type="ORF">CYJ61_00005</name>
</gene>
<feature type="transmembrane region" description="Helical" evidence="2">
    <location>
        <begin position="69"/>
        <end position="89"/>
    </location>
</feature>
<reference evidence="4 5" key="1">
    <citation type="submission" date="2017-12" db="EMBL/GenBank/DDBJ databases">
        <title>Phylogenetic diversity of female urinary microbiome.</title>
        <authorList>
            <person name="Thomas-White K."/>
            <person name="Wolfe A.J."/>
        </authorList>
    </citation>
    <scope>NUCLEOTIDE SEQUENCE [LARGE SCALE GENOMIC DNA]</scope>
    <source>
        <strain evidence="4 5">UMB0682</strain>
    </source>
</reference>
<evidence type="ECO:0000313" key="5">
    <source>
        <dbReference type="Proteomes" id="UP000234905"/>
    </source>
</evidence>
<keyword evidence="2" id="KW-0812">Transmembrane</keyword>